<dbReference type="EMBL" id="VWRR01000003">
    <property type="protein sequence ID" value="KAF6004378.1"/>
    <property type="molecule type" value="Genomic_DNA"/>
</dbReference>
<gene>
    <name evidence="8" type="ORF">F1559_001137</name>
</gene>
<dbReference type="PRINTS" id="PR00405">
    <property type="entry name" value="REVINTRACTNG"/>
</dbReference>
<dbReference type="CDD" id="cd08831">
    <property type="entry name" value="ArfGap_ArfGap2_3_like"/>
    <property type="match status" value="1"/>
</dbReference>
<feature type="region of interest" description="Disordered" evidence="6">
    <location>
        <begin position="186"/>
        <end position="268"/>
    </location>
</feature>
<feature type="domain" description="Arf-GAP" evidence="7">
    <location>
        <begin position="14"/>
        <end position="130"/>
    </location>
</feature>
<keyword evidence="2" id="KW-0479">Metal-binding</keyword>
<sequence>MMESAEPLSMTESRAVLTRLLSRPENRFCFDCEAHHPTWASTSFGVFLCIDCAGLHRNLGTHVSFVRSTVMDSWTREQLWRMTAGGNGRARNFFKAHQAPMTGSLSNKYSSRAAYLYREQLTRETEQVRVACDDVFQGANASSSPSSSNLPLEQPLQATASALKKHSETGSVEYAKVSISATIATDRGGHQPMASSSIMSEQQSTTNNDAAHAVSSPSSTTNNVPSASIEQAIKPFEQGKVSTRTSQTQSMPVDRPRWSTGHRRTGTGALGARRLGTIVTAAYAKETATTDTSASKEAGTSTGPDQASSACLNGSPVQPATSQALGPTSATTTLTPNDWGRSQSVTGVHEPNRSAWLVTPSPTASEASREALSSGPNTSVSMTSTDWRERLRHAKAISSADVSGQSDRMAAFLRSDTNSNGLLTTSGDAFGDNWSASPHSRERSIRSPRTPSLESVGSVVRNVSQRVSSAVSEFFEDIDRSA</sequence>
<feature type="region of interest" description="Disordered" evidence="6">
    <location>
        <begin position="424"/>
        <end position="456"/>
    </location>
</feature>
<evidence type="ECO:0000256" key="3">
    <source>
        <dbReference type="ARBA" id="ARBA00022771"/>
    </source>
</evidence>
<evidence type="ECO:0000256" key="4">
    <source>
        <dbReference type="ARBA" id="ARBA00022833"/>
    </source>
</evidence>
<dbReference type="InterPro" id="IPR001164">
    <property type="entry name" value="ArfGAP_dom"/>
</dbReference>
<evidence type="ECO:0000313" key="9">
    <source>
        <dbReference type="Proteomes" id="UP000530660"/>
    </source>
</evidence>
<dbReference type="Proteomes" id="UP000530660">
    <property type="component" value="Unassembled WGS sequence"/>
</dbReference>
<feature type="compositionally biased region" description="Polar residues" evidence="6">
    <location>
        <begin position="193"/>
        <end position="209"/>
    </location>
</feature>
<dbReference type="GO" id="GO:0005096">
    <property type="term" value="F:GTPase activator activity"/>
    <property type="evidence" value="ECO:0007669"/>
    <property type="project" value="UniProtKB-KW"/>
</dbReference>
<accession>A0A7J7IMW8</accession>
<feature type="compositionally biased region" description="Polar residues" evidence="6">
    <location>
        <begin position="240"/>
        <end position="251"/>
    </location>
</feature>
<dbReference type="InterPro" id="IPR038508">
    <property type="entry name" value="ArfGAP_dom_sf"/>
</dbReference>
<feature type="compositionally biased region" description="Polar residues" evidence="6">
    <location>
        <begin position="287"/>
        <end position="346"/>
    </location>
</feature>
<feature type="compositionally biased region" description="Low complexity" evidence="6">
    <location>
        <begin position="213"/>
        <end position="228"/>
    </location>
</feature>
<proteinExistence type="predicted"/>
<dbReference type="SUPFAM" id="SSF57863">
    <property type="entry name" value="ArfGap/RecO-like zinc finger"/>
    <property type="match status" value="1"/>
</dbReference>
<name>A0A7J7IMW8_9RHOD</name>
<dbReference type="GO" id="GO:0048205">
    <property type="term" value="P:COPI coating of Golgi vesicle"/>
    <property type="evidence" value="ECO:0007669"/>
    <property type="project" value="TreeGrafter"/>
</dbReference>
<evidence type="ECO:0000256" key="6">
    <source>
        <dbReference type="SAM" id="MobiDB-lite"/>
    </source>
</evidence>
<dbReference type="AlphaFoldDB" id="A0A7J7IMW8"/>
<feature type="compositionally biased region" description="Polar residues" evidence="6">
    <location>
        <begin position="374"/>
        <end position="384"/>
    </location>
</feature>
<dbReference type="InterPro" id="IPR037278">
    <property type="entry name" value="ARFGAP/RecO"/>
</dbReference>
<dbReference type="Pfam" id="PF01412">
    <property type="entry name" value="ArfGap"/>
    <property type="match status" value="1"/>
</dbReference>
<protein>
    <recommendedName>
        <fullName evidence="7">Arf-GAP domain-containing protein</fullName>
    </recommendedName>
</protein>
<feature type="region of interest" description="Disordered" evidence="6">
    <location>
        <begin position="287"/>
        <end position="384"/>
    </location>
</feature>
<comment type="caution">
    <text evidence="8">The sequence shown here is derived from an EMBL/GenBank/DDBJ whole genome shotgun (WGS) entry which is preliminary data.</text>
</comment>
<keyword evidence="4" id="KW-0862">Zinc</keyword>
<organism evidence="8 9">
    <name type="scientific">Cyanidiococcus yangmingshanensis</name>
    <dbReference type="NCBI Taxonomy" id="2690220"/>
    <lineage>
        <taxon>Eukaryota</taxon>
        <taxon>Rhodophyta</taxon>
        <taxon>Bangiophyceae</taxon>
        <taxon>Cyanidiales</taxon>
        <taxon>Cyanidiaceae</taxon>
        <taxon>Cyanidiococcus</taxon>
    </lineage>
</organism>
<reference evidence="8 9" key="1">
    <citation type="journal article" date="2020" name="J. Phycol.">
        <title>Comparative genome analysis reveals Cyanidiococcus gen. nov., a new extremophilic red algal genus sister to Cyanidioschyzon (Cyanidioschyzonaceae, Rhodophyta).</title>
        <authorList>
            <person name="Liu S.-L."/>
            <person name="Chiang Y.-R."/>
            <person name="Yoon H.S."/>
            <person name="Fu H.-Y."/>
        </authorList>
    </citation>
    <scope>NUCLEOTIDE SEQUENCE [LARGE SCALE GENOMIC DNA]</scope>
    <source>
        <strain evidence="8 9">THAL066</strain>
    </source>
</reference>
<keyword evidence="3 5" id="KW-0863">Zinc-finger</keyword>
<evidence type="ECO:0000256" key="1">
    <source>
        <dbReference type="ARBA" id="ARBA00022468"/>
    </source>
</evidence>
<evidence type="ECO:0000256" key="2">
    <source>
        <dbReference type="ARBA" id="ARBA00022723"/>
    </source>
</evidence>
<dbReference type="PANTHER" id="PTHR45686">
    <property type="entry name" value="ADP-RIBOSYLATION FACTOR GTPASE ACTIVATING PROTEIN 3, ISOFORM H-RELATED"/>
    <property type="match status" value="1"/>
</dbReference>
<dbReference type="GO" id="GO:0008270">
    <property type="term" value="F:zinc ion binding"/>
    <property type="evidence" value="ECO:0007669"/>
    <property type="project" value="UniProtKB-KW"/>
</dbReference>
<dbReference type="GO" id="GO:0000139">
    <property type="term" value="C:Golgi membrane"/>
    <property type="evidence" value="ECO:0007669"/>
    <property type="project" value="GOC"/>
</dbReference>
<keyword evidence="9" id="KW-1185">Reference proteome</keyword>
<evidence type="ECO:0000313" key="8">
    <source>
        <dbReference type="EMBL" id="KAF6004378.1"/>
    </source>
</evidence>
<evidence type="ECO:0000256" key="5">
    <source>
        <dbReference type="PROSITE-ProRule" id="PRU00288"/>
    </source>
</evidence>
<evidence type="ECO:0000259" key="7">
    <source>
        <dbReference type="PROSITE" id="PS50115"/>
    </source>
</evidence>
<dbReference type="SMART" id="SM00105">
    <property type="entry name" value="ArfGap"/>
    <property type="match status" value="1"/>
</dbReference>
<keyword evidence="1" id="KW-0343">GTPase activation</keyword>
<dbReference type="OrthoDB" id="10266696at2759"/>
<dbReference type="PANTHER" id="PTHR45686:SF4">
    <property type="entry name" value="ADP-RIBOSYLATION FACTOR GTPASE ACTIVATING PROTEIN 3, ISOFORM H"/>
    <property type="match status" value="1"/>
</dbReference>
<dbReference type="Gene3D" id="1.10.220.150">
    <property type="entry name" value="Arf GTPase activating protein"/>
    <property type="match status" value="1"/>
</dbReference>
<dbReference type="PROSITE" id="PS50115">
    <property type="entry name" value="ARFGAP"/>
    <property type="match status" value="1"/>
</dbReference>